<feature type="compositionally biased region" description="Basic and acidic residues" evidence="1">
    <location>
        <begin position="225"/>
        <end position="243"/>
    </location>
</feature>
<name>A0A423X0Y8_9PEZI</name>
<gene>
    <name evidence="2" type="ORF">VMCG_02264</name>
</gene>
<feature type="compositionally biased region" description="Polar residues" evidence="1">
    <location>
        <begin position="127"/>
        <end position="136"/>
    </location>
</feature>
<comment type="caution">
    <text evidence="2">The sequence shown here is derived from an EMBL/GenBank/DDBJ whole genome shotgun (WGS) entry which is preliminary data.</text>
</comment>
<feature type="compositionally biased region" description="Low complexity" evidence="1">
    <location>
        <begin position="256"/>
        <end position="273"/>
    </location>
</feature>
<evidence type="ECO:0000256" key="1">
    <source>
        <dbReference type="SAM" id="MobiDB-lite"/>
    </source>
</evidence>
<dbReference type="Proteomes" id="UP000283895">
    <property type="component" value="Unassembled WGS sequence"/>
</dbReference>
<feature type="compositionally biased region" description="Pro residues" evidence="1">
    <location>
        <begin position="466"/>
        <end position="482"/>
    </location>
</feature>
<accession>A0A423X0Y8</accession>
<feature type="compositionally biased region" description="Polar residues" evidence="1">
    <location>
        <begin position="40"/>
        <end position="50"/>
    </location>
</feature>
<keyword evidence="3" id="KW-1185">Reference proteome</keyword>
<dbReference type="AlphaFoldDB" id="A0A423X0Y8"/>
<evidence type="ECO:0000313" key="3">
    <source>
        <dbReference type="Proteomes" id="UP000283895"/>
    </source>
</evidence>
<organism evidence="2 3">
    <name type="scientific">Cytospora schulzeri</name>
    <dbReference type="NCBI Taxonomy" id="448051"/>
    <lineage>
        <taxon>Eukaryota</taxon>
        <taxon>Fungi</taxon>
        <taxon>Dikarya</taxon>
        <taxon>Ascomycota</taxon>
        <taxon>Pezizomycotina</taxon>
        <taxon>Sordariomycetes</taxon>
        <taxon>Sordariomycetidae</taxon>
        <taxon>Diaporthales</taxon>
        <taxon>Cytosporaceae</taxon>
        <taxon>Cytospora</taxon>
    </lineage>
</organism>
<feature type="compositionally biased region" description="Low complexity" evidence="1">
    <location>
        <begin position="106"/>
        <end position="123"/>
    </location>
</feature>
<proteinExistence type="predicted"/>
<sequence length="585" mass="63198">MDAHMEGSSPVPVKRGPEDDIQFVSSKPVKKLRTSRESPAAQTQQGSGTANAFPPIPTSKATIVPPNDRPASSNPGVGFGVSQPQPDPGLINRRASLPSMENYVFPQPGMPSRSSRSSPMLSPKQLPVSSFPTLSGVPTTAPSFGIPMQQRNFVTQWQVPGLPFQHITMHPEVANNSPMMLPPIQKLGTEPSGVVHGEEQPPQSSPATPKGPRSDSGSNTQPMEPHAEKTQQDRPDTPHKTPEPLRTVQPFMAHASWQSSQPQPRPISQPQFQMHQDVSGSNNYAVPAAQSMPPKAPCLACEQMRQQAFLNKASGYQGVPYSHVHHGWHGPSVPHAHSTHMPSPPLSSPGFAMASSLHQTQQPRFQQIPQGHVSPNYAFAQVPGQIPLQMTMQRGVPMANMTAGNEPFRSAPQNNLSHHNAVGNAAQMGPSVPQVPHHQYVQNQSTPPQPSATAPPKPAAAAQLTPPSPRTPRMPTPPPPQKHSPNLIVDIAETCEELFPWDQVAKRHGVSRQKVAETFAAIIQLPLLRCTTDKKRHGRLATNRLKDYTRAKNATKIASPPVHSPWCDGAGQFDVATGSSVNSHQ</sequence>
<protein>
    <submittedName>
        <fullName evidence="2">Uncharacterized protein</fullName>
    </submittedName>
</protein>
<feature type="compositionally biased region" description="Pro residues" evidence="1">
    <location>
        <begin position="447"/>
        <end position="458"/>
    </location>
</feature>
<feature type="region of interest" description="Disordered" evidence="1">
    <location>
        <begin position="1"/>
        <end position="136"/>
    </location>
</feature>
<feature type="region of interest" description="Disordered" evidence="1">
    <location>
        <begin position="175"/>
        <end position="277"/>
    </location>
</feature>
<feature type="region of interest" description="Disordered" evidence="1">
    <location>
        <begin position="400"/>
        <end position="485"/>
    </location>
</feature>
<dbReference type="STRING" id="356882.A0A423X0Y8"/>
<evidence type="ECO:0000313" key="2">
    <source>
        <dbReference type="EMBL" id="ROW09418.1"/>
    </source>
</evidence>
<reference evidence="2 3" key="1">
    <citation type="submission" date="2015-09" db="EMBL/GenBank/DDBJ databases">
        <title>Host preference determinants of Valsa canker pathogens revealed by comparative genomics.</title>
        <authorList>
            <person name="Yin Z."/>
            <person name="Huang L."/>
        </authorList>
    </citation>
    <scope>NUCLEOTIDE SEQUENCE [LARGE SCALE GENOMIC DNA]</scope>
    <source>
        <strain evidence="2 3">03-1</strain>
    </source>
</reference>
<dbReference type="OrthoDB" id="3515338at2759"/>
<dbReference type="EMBL" id="LKEA01000004">
    <property type="protein sequence ID" value="ROW09418.1"/>
    <property type="molecule type" value="Genomic_DNA"/>
</dbReference>